<protein>
    <submittedName>
        <fullName evidence="3">ATP-binding cassette sub-family A member 13 (Trinotate prediction)</fullName>
    </submittedName>
</protein>
<proteinExistence type="predicted"/>
<keyword evidence="3" id="KW-0067">ATP-binding</keyword>
<keyword evidence="1" id="KW-0813">Transport</keyword>
<dbReference type="PANTHER" id="PTHR19229:SF36">
    <property type="entry name" value="ATP-BINDING CASSETTE SUB-FAMILY A MEMBER 2"/>
    <property type="match status" value="1"/>
</dbReference>
<dbReference type="PANTHER" id="PTHR19229">
    <property type="entry name" value="ATP-BINDING CASSETTE TRANSPORTER SUBFAMILY A ABCA"/>
    <property type="match status" value="1"/>
</dbReference>
<accession>A0A6G3MIU7</accession>
<evidence type="ECO:0000256" key="2">
    <source>
        <dbReference type="ARBA" id="ARBA00022737"/>
    </source>
</evidence>
<evidence type="ECO:0000256" key="1">
    <source>
        <dbReference type="ARBA" id="ARBA00022448"/>
    </source>
</evidence>
<sequence>MKECEIYSERIAIMVRGELKCLGSPEHIKEKYGLGYELKLYCSPESFHEIKSLISVQFRNVTFNDSLSYLSCLIPIKSERIYEIFSLIMMIKSLNCELEYTINQTSLENVFRYFSNEIAT</sequence>
<name>A0A6G3MIU7_HENSL</name>
<keyword evidence="2" id="KW-0677">Repeat</keyword>
<dbReference type="GO" id="GO:0005524">
    <property type="term" value="F:ATP binding"/>
    <property type="evidence" value="ECO:0007669"/>
    <property type="project" value="UniProtKB-KW"/>
</dbReference>
<dbReference type="AlphaFoldDB" id="A0A6G3MIU7"/>
<dbReference type="GO" id="GO:0005319">
    <property type="term" value="F:lipid transporter activity"/>
    <property type="evidence" value="ECO:0007669"/>
    <property type="project" value="TreeGrafter"/>
</dbReference>
<reference evidence="3" key="1">
    <citation type="submission" date="2018-11" db="EMBL/GenBank/DDBJ databases">
        <title>Henneguya salminicola genome and transcriptome.</title>
        <authorList>
            <person name="Yahalomi D."/>
            <person name="Atkinson S.D."/>
            <person name="Neuhof M."/>
            <person name="Chang E.S."/>
            <person name="Philippe H."/>
            <person name="Cartwright P."/>
            <person name="Bartholomew J.L."/>
            <person name="Huchon D."/>
        </authorList>
    </citation>
    <scope>NUCLEOTIDE SEQUENCE</scope>
    <source>
        <strain evidence="3">Hz1</strain>
        <tissue evidence="3">Whole</tissue>
    </source>
</reference>
<evidence type="ECO:0000313" key="3">
    <source>
        <dbReference type="EMBL" id="NDJ93937.1"/>
    </source>
</evidence>
<organism evidence="3">
    <name type="scientific">Henneguya salminicola</name>
    <name type="common">Myxosporean</name>
    <dbReference type="NCBI Taxonomy" id="69463"/>
    <lineage>
        <taxon>Eukaryota</taxon>
        <taxon>Metazoa</taxon>
        <taxon>Cnidaria</taxon>
        <taxon>Myxozoa</taxon>
        <taxon>Myxosporea</taxon>
        <taxon>Bivalvulida</taxon>
        <taxon>Platysporina</taxon>
        <taxon>Myxobolidae</taxon>
        <taxon>Henneguya</taxon>
    </lineage>
</organism>
<keyword evidence="3" id="KW-0547">Nucleotide-binding</keyword>
<dbReference type="EMBL" id="GHBP01005688">
    <property type="protein sequence ID" value="NDJ93937.1"/>
    <property type="molecule type" value="Transcribed_RNA"/>
</dbReference>
<dbReference type="GO" id="GO:0016020">
    <property type="term" value="C:membrane"/>
    <property type="evidence" value="ECO:0007669"/>
    <property type="project" value="InterPro"/>
</dbReference>
<dbReference type="GO" id="GO:0140359">
    <property type="term" value="F:ABC-type transporter activity"/>
    <property type="evidence" value="ECO:0007669"/>
    <property type="project" value="InterPro"/>
</dbReference>
<dbReference type="InterPro" id="IPR026082">
    <property type="entry name" value="ABCA"/>
</dbReference>